<keyword evidence="15 16" id="KW-0739">Sodium transport</keyword>
<keyword evidence="4 16" id="KW-0597">Phosphoprotein</keyword>
<feature type="transmembrane region" description="Helical" evidence="16">
    <location>
        <begin position="329"/>
        <end position="347"/>
    </location>
</feature>
<feature type="transmembrane region" description="Helical" evidence="16">
    <location>
        <begin position="383"/>
        <end position="401"/>
    </location>
</feature>
<feature type="transmembrane region" description="Helical" evidence="16">
    <location>
        <begin position="55"/>
        <end position="72"/>
    </location>
</feature>
<dbReference type="Pfam" id="PF03116">
    <property type="entry name" value="NQR2_RnfD_RnfE"/>
    <property type="match status" value="1"/>
</dbReference>
<comment type="catalytic activity">
    <reaction evidence="16">
        <text>a ubiquinone + n Na(+)(in) + NADH + H(+) = a ubiquinol + n Na(+)(out) + NAD(+)</text>
        <dbReference type="Rhea" id="RHEA:47748"/>
        <dbReference type="Rhea" id="RHEA-COMP:9565"/>
        <dbReference type="Rhea" id="RHEA-COMP:9566"/>
        <dbReference type="ChEBI" id="CHEBI:15378"/>
        <dbReference type="ChEBI" id="CHEBI:16389"/>
        <dbReference type="ChEBI" id="CHEBI:17976"/>
        <dbReference type="ChEBI" id="CHEBI:29101"/>
        <dbReference type="ChEBI" id="CHEBI:57540"/>
        <dbReference type="ChEBI" id="CHEBI:57945"/>
        <dbReference type="EC" id="7.2.1.1"/>
    </reaction>
</comment>
<keyword evidence="12 16" id="KW-0406">Ion transport</keyword>
<feature type="transmembrane region" description="Helical" evidence="16">
    <location>
        <begin position="158"/>
        <end position="173"/>
    </location>
</feature>
<dbReference type="GO" id="GO:0005886">
    <property type="term" value="C:plasma membrane"/>
    <property type="evidence" value="ECO:0007669"/>
    <property type="project" value="UniProtKB-SubCell"/>
</dbReference>
<dbReference type="Proteomes" id="UP000823631">
    <property type="component" value="Unassembled WGS sequence"/>
</dbReference>
<evidence type="ECO:0000256" key="12">
    <source>
        <dbReference type="ARBA" id="ARBA00023065"/>
    </source>
</evidence>
<evidence type="ECO:0000256" key="3">
    <source>
        <dbReference type="ARBA" id="ARBA00022519"/>
    </source>
</evidence>
<evidence type="ECO:0000256" key="17">
    <source>
        <dbReference type="PIRSR" id="PIRSR016055-50"/>
    </source>
</evidence>
<dbReference type="InterPro" id="IPR010966">
    <property type="entry name" value="NqrB"/>
</dbReference>
<evidence type="ECO:0000256" key="4">
    <source>
        <dbReference type="ARBA" id="ARBA00022553"/>
    </source>
</evidence>
<dbReference type="PANTHER" id="PTHR30578">
    <property type="entry name" value="ELECTRON TRANSPORT COMPLEX PROTEIN RNFD"/>
    <property type="match status" value="1"/>
</dbReference>
<evidence type="ECO:0000256" key="15">
    <source>
        <dbReference type="ARBA" id="ARBA00023201"/>
    </source>
</evidence>
<comment type="caution">
    <text evidence="18">The sequence shown here is derived from an EMBL/GenBank/DDBJ whole genome shotgun (WGS) entry which is preliminary data.</text>
</comment>
<organism evidence="18 19">
    <name type="scientific">Candidatus Avisuccinivibrio stercorigallinarum</name>
    <dbReference type="NCBI Taxonomy" id="2840704"/>
    <lineage>
        <taxon>Bacteria</taxon>
        <taxon>Pseudomonadati</taxon>
        <taxon>Pseudomonadota</taxon>
        <taxon>Gammaproteobacteria</taxon>
        <taxon>Aeromonadales</taxon>
        <taxon>Succinivibrionaceae</taxon>
        <taxon>Succinivibrionaceae incertae sedis</taxon>
        <taxon>Candidatus Avisuccinivibrio</taxon>
    </lineage>
</organism>
<keyword evidence="11 16" id="KW-0915">Sodium</keyword>
<reference evidence="18" key="2">
    <citation type="journal article" date="2021" name="PeerJ">
        <title>Extensive microbial diversity within the chicken gut microbiome revealed by metagenomics and culture.</title>
        <authorList>
            <person name="Gilroy R."/>
            <person name="Ravi A."/>
            <person name="Getino M."/>
            <person name="Pursley I."/>
            <person name="Horton D.L."/>
            <person name="Alikhan N.F."/>
            <person name="Baker D."/>
            <person name="Gharbi K."/>
            <person name="Hall N."/>
            <person name="Watson M."/>
            <person name="Adriaenssens E.M."/>
            <person name="Foster-Nyarko E."/>
            <person name="Jarju S."/>
            <person name="Secka A."/>
            <person name="Antonio M."/>
            <person name="Oren A."/>
            <person name="Chaudhuri R.R."/>
            <person name="La Ragione R."/>
            <person name="Hildebrand F."/>
            <person name="Pallen M.J."/>
        </authorList>
    </citation>
    <scope>NUCLEOTIDE SEQUENCE</scope>
    <source>
        <strain evidence="18">17213</strain>
    </source>
</reference>
<dbReference type="NCBIfam" id="NF003756">
    <property type="entry name" value="PRK05349.1"/>
    <property type="match status" value="1"/>
</dbReference>
<dbReference type="InterPro" id="IPR004338">
    <property type="entry name" value="NqrB/RnfD"/>
</dbReference>
<evidence type="ECO:0000256" key="7">
    <source>
        <dbReference type="ARBA" id="ARBA00022692"/>
    </source>
</evidence>
<comment type="cofactor">
    <cofactor evidence="16 17">
        <name>FMN</name>
        <dbReference type="ChEBI" id="CHEBI:58210"/>
    </cofactor>
</comment>
<keyword evidence="14 16" id="KW-0472">Membrane</keyword>
<evidence type="ECO:0000256" key="2">
    <source>
        <dbReference type="ARBA" id="ARBA00022475"/>
    </source>
</evidence>
<keyword evidence="10 16" id="KW-0520">NAD</keyword>
<name>A0A9D9GTV4_9GAMM</name>
<feature type="transmembrane region" description="Helical" evidence="16">
    <location>
        <begin position="359"/>
        <end position="377"/>
    </location>
</feature>
<dbReference type="GO" id="GO:0010181">
    <property type="term" value="F:FMN binding"/>
    <property type="evidence" value="ECO:0007669"/>
    <property type="project" value="InterPro"/>
</dbReference>
<evidence type="ECO:0000256" key="10">
    <source>
        <dbReference type="ARBA" id="ARBA00023027"/>
    </source>
</evidence>
<feature type="modified residue" description="FMN phosphoryl threonine" evidence="16 17">
    <location>
        <position position="239"/>
    </location>
</feature>
<dbReference type="EMBL" id="JADINH010000172">
    <property type="protein sequence ID" value="MBO8416376.1"/>
    <property type="molecule type" value="Genomic_DNA"/>
</dbReference>
<keyword evidence="13 16" id="KW-0830">Ubiquinone</keyword>
<dbReference type="AlphaFoldDB" id="A0A9D9GTV4"/>
<keyword evidence="7 16" id="KW-0812">Transmembrane</keyword>
<evidence type="ECO:0000256" key="13">
    <source>
        <dbReference type="ARBA" id="ARBA00023075"/>
    </source>
</evidence>
<feature type="transmembrane region" description="Helical" evidence="16">
    <location>
        <begin position="125"/>
        <end position="146"/>
    </location>
</feature>
<dbReference type="GO" id="GO:0022904">
    <property type="term" value="P:respiratory electron transport chain"/>
    <property type="evidence" value="ECO:0007669"/>
    <property type="project" value="InterPro"/>
</dbReference>
<evidence type="ECO:0000256" key="14">
    <source>
        <dbReference type="ARBA" id="ARBA00023136"/>
    </source>
</evidence>
<feature type="transmembrane region" description="Helical" evidence="16">
    <location>
        <begin position="299"/>
        <end position="317"/>
    </location>
</feature>
<feature type="transmembrane region" description="Helical" evidence="16">
    <location>
        <begin position="266"/>
        <end position="292"/>
    </location>
</feature>
<comment type="subcellular location">
    <subcellularLocation>
        <location evidence="16">Cell membrane</location>
        <topology evidence="16">Multi-pass membrane protein</topology>
    </subcellularLocation>
</comment>
<evidence type="ECO:0000256" key="16">
    <source>
        <dbReference type="HAMAP-Rule" id="MF_00426"/>
    </source>
</evidence>
<keyword evidence="1 16" id="KW-0813">Transport</keyword>
<evidence type="ECO:0000256" key="5">
    <source>
        <dbReference type="ARBA" id="ARBA00022630"/>
    </source>
</evidence>
<evidence type="ECO:0000256" key="11">
    <source>
        <dbReference type="ARBA" id="ARBA00023053"/>
    </source>
</evidence>
<evidence type="ECO:0000313" key="18">
    <source>
        <dbReference type="EMBL" id="MBO8416376.1"/>
    </source>
</evidence>
<comment type="similarity">
    <text evidence="16">Belongs to the NqrB/RnfD family.</text>
</comment>
<gene>
    <name evidence="16" type="primary">nqrB</name>
    <name evidence="18" type="ORF">IAB19_08360</name>
</gene>
<keyword evidence="9 16" id="KW-1133">Transmembrane helix</keyword>
<keyword evidence="8 16" id="KW-1278">Translocase</keyword>
<dbReference type="EC" id="7.2.1.1" evidence="16"/>
<dbReference type="GO" id="GO:0006814">
    <property type="term" value="P:sodium ion transport"/>
    <property type="evidence" value="ECO:0007669"/>
    <property type="project" value="UniProtKB-UniRule"/>
</dbReference>
<evidence type="ECO:0000256" key="8">
    <source>
        <dbReference type="ARBA" id="ARBA00022967"/>
    </source>
</evidence>
<evidence type="ECO:0000256" key="6">
    <source>
        <dbReference type="ARBA" id="ARBA00022643"/>
    </source>
</evidence>
<keyword evidence="3" id="KW-0997">Cell inner membrane</keyword>
<accession>A0A9D9GTV4</accession>
<keyword evidence="6 16" id="KW-0288">FMN</keyword>
<comment type="subunit">
    <text evidence="16">Composed of six subunits; NqrA, NqrB, NqrC, NqrD, NqrE and NqrF.</text>
</comment>
<reference evidence="18" key="1">
    <citation type="submission" date="2020-10" db="EMBL/GenBank/DDBJ databases">
        <authorList>
            <person name="Gilroy R."/>
        </authorList>
    </citation>
    <scope>NUCLEOTIDE SEQUENCE</scope>
    <source>
        <strain evidence="18">17213</strain>
    </source>
</reference>
<proteinExistence type="inferred from homology"/>
<protein>
    <recommendedName>
        <fullName evidence="16">Na(+)-translocating NADH-quinone reductase subunit B</fullName>
        <shortName evidence="16">Na(+)-NQR subunit B</shortName>
        <shortName evidence="16">Na(+)-translocating NQR subunit B</shortName>
        <ecNumber evidence="16">7.2.1.1</ecNumber>
    </recommendedName>
    <alternativeName>
        <fullName evidence="16">NQR complex subunit B</fullName>
    </alternativeName>
    <alternativeName>
        <fullName evidence="16">NQR-1 subunit B</fullName>
    </alternativeName>
</protein>
<dbReference type="PANTHER" id="PTHR30578:SF1">
    <property type="entry name" value="NA(+)-TRANSLOCATING NADH-QUINONE REDUCTASE SUBUNIT B"/>
    <property type="match status" value="1"/>
</dbReference>
<dbReference type="GO" id="GO:0055085">
    <property type="term" value="P:transmembrane transport"/>
    <property type="evidence" value="ECO:0007669"/>
    <property type="project" value="InterPro"/>
</dbReference>
<keyword evidence="5 16" id="KW-0285">Flavoprotein</keyword>
<evidence type="ECO:0000256" key="1">
    <source>
        <dbReference type="ARBA" id="ARBA00022448"/>
    </source>
</evidence>
<dbReference type="GO" id="GO:0016655">
    <property type="term" value="F:oxidoreductase activity, acting on NAD(P)H, quinone or similar compound as acceptor"/>
    <property type="evidence" value="ECO:0007669"/>
    <property type="project" value="UniProtKB-UniRule"/>
</dbReference>
<keyword evidence="2 16" id="KW-1003">Cell membrane</keyword>
<sequence length="417" mass="45214">MLLSLFKKIAPMFEKDGVLEKLYPLYEGTFTLLYSTGKVTTGRTHVRDYVDLKRIMIIVWLAVFPAMFYGWYNTGAQTVAALSVMPNGADIAAASYSLFSSDYHYALVQLLGGTLGADAGLYSKMLIGAVYFLPIYIVVFIVGAFWEVLFCIVRHHDINEGFFVTSILFALIVPPTMPLWQAALGISFGVVIAKELFGGTGRNFMNPALAGRAFLFFAYPASISGTNCWVPVDGYSGATPLAMWQEGGQDALVNVLGDKLTWMDAFLGNIPGCIGEGSTLMIAVGAVIILAAGIASWRVMAGVLVGAFLMSSLFNAIGSDSNPMFSMSFAWHLVLGGFAFGLVFMATDPVSSAFTNTGKWAFGLTIGVMVILIRVVNPAYPEGMMLAILFANCCAPLYDYLCTQRNIKRRLARVQAE</sequence>
<dbReference type="HAMAP" id="MF_00426">
    <property type="entry name" value="NqrB"/>
    <property type="match status" value="1"/>
</dbReference>
<evidence type="ECO:0000256" key="9">
    <source>
        <dbReference type="ARBA" id="ARBA00022989"/>
    </source>
</evidence>
<dbReference type="PIRSF" id="PIRSF016055">
    <property type="entry name" value="NADH-UbQ_OxRdtase_B_su"/>
    <property type="match status" value="1"/>
</dbReference>
<dbReference type="NCBIfam" id="TIGR01937">
    <property type="entry name" value="nqrB"/>
    <property type="match status" value="1"/>
</dbReference>
<evidence type="ECO:0000313" key="19">
    <source>
        <dbReference type="Proteomes" id="UP000823631"/>
    </source>
</evidence>
<comment type="function">
    <text evidence="16">NQR complex catalyzes the reduction of ubiquinone-1 to ubiquinol by two successive reactions, coupled with the transport of Na(+) ions from the cytoplasm to the periplasm. NqrA to NqrE are probably involved in the second step, the conversion of ubisemiquinone to ubiquinol.</text>
</comment>